<evidence type="ECO:0000313" key="2">
    <source>
        <dbReference type="Proteomes" id="UP000195321"/>
    </source>
</evidence>
<gene>
    <name evidence="1" type="ORF">BW425_06575</name>
</gene>
<dbReference type="AlphaFoldDB" id="A0A1Y3MHD1"/>
<organism evidence="1 2">
    <name type="scientific">Bacillus pseudomycoides</name>
    <dbReference type="NCBI Taxonomy" id="64104"/>
    <lineage>
        <taxon>Bacteria</taxon>
        <taxon>Bacillati</taxon>
        <taxon>Bacillota</taxon>
        <taxon>Bacilli</taxon>
        <taxon>Bacillales</taxon>
        <taxon>Bacillaceae</taxon>
        <taxon>Bacillus</taxon>
        <taxon>Bacillus cereus group</taxon>
    </lineage>
</organism>
<sequence>MLYMSGRSLLSKKECFVQFFIICPLPFPNIYITAMRPKKDLHSLSLFGFTWYGAKKSTDRFYA</sequence>
<comment type="caution">
    <text evidence="1">The sequence shown here is derived from an EMBL/GenBank/DDBJ whole genome shotgun (WGS) entry which is preliminary data.</text>
</comment>
<name>A0A1Y3MHD1_9BACI</name>
<protein>
    <submittedName>
        <fullName evidence="1">Uncharacterized protein</fullName>
    </submittedName>
</protein>
<dbReference type="EMBL" id="MWPX01000004">
    <property type="protein sequence ID" value="OUM49839.1"/>
    <property type="molecule type" value="Genomic_DNA"/>
</dbReference>
<proteinExistence type="predicted"/>
<reference evidence="1 2" key="1">
    <citation type="submission" date="2017-02" db="EMBL/GenBank/DDBJ databases">
        <title>Bacillus pseudomycoides isolate FSL K6-0042.</title>
        <authorList>
            <person name="Kovac J."/>
        </authorList>
    </citation>
    <scope>NUCLEOTIDE SEQUENCE [LARGE SCALE GENOMIC DNA]</scope>
    <source>
        <strain evidence="1 2">FSL K6-0042</strain>
    </source>
</reference>
<dbReference type="Proteomes" id="UP000195321">
    <property type="component" value="Unassembled WGS sequence"/>
</dbReference>
<evidence type="ECO:0000313" key="1">
    <source>
        <dbReference type="EMBL" id="OUM49839.1"/>
    </source>
</evidence>
<accession>A0A1Y3MHD1</accession>